<dbReference type="InterPro" id="IPR041515">
    <property type="entry name" value="PPAF-2-like_Clip"/>
</dbReference>
<dbReference type="AlphaFoldDB" id="A0A1J1I914"/>
<evidence type="ECO:0000313" key="7">
    <source>
        <dbReference type="Proteomes" id="UP000183832"/>
    </source>
</evidence>
<evidence type="ECO:0000259" key="5">
    <source>
        <dbReference type="PROSITE" id="PS50240"/>
    </source>
</evidence>
<dbReference type="PRINTS" id="PR00722">
    <property type="entry name" value="CHYMOTRYPSIN"/>
</dbReference>
<dbReference type="InterPro" id="IPR001314">
    <property type="entry name" value="Peptidase_S1A"/>
</dbReference>
<gene>
    <name evidence="6" type="ORF">CLUMA_CG009911</name>
</gene>
<sequence>MKALQIFVIFVLIIAVHSQFDGSFWWMNKNLMKEASQSRSMKEQSARIRTLPPRYRNENDETTSSKSIFTDDNDDGNFYKYDNEPDCVCTPKYLCNENNTIITDGAGIINERAYSICGKDKVCCRIPKASDNSHTTTKRTPTNTQKPVNPTTALTANHCVKQSRNSNYLIRAGEWDRSSTLEYAPHHDRVVSQIISHPQYYSGGLYNDIALLKWQNPLTNEVNVGSICLPEENENFEHGKYCTVTGWGKSSEDSVTTDKLKFVKVPIVKHTQCERIFQNNRLGRHFRLHDSFICAGGEEGLDSCTNDGGSPLICPRDDGSFVLAGLVSWGLDCGQKNIPGAYTNIEHLLKWIKSHEINV</sequence>
<dbReference type="GO" id="GO:0004252">
    <property type="term" value="F:serine-type endopeptidase activity"/>
    <property type="evidence" value="ECO:0007669"/>
    <property type="project" value="InterPro"/>
</dbReference>
<proteinExistence type="inferred from homology"/>
<name>A0A1J1I914_9DIPT</name>
<dbReference type="InterPro" id="IPR043504">
    <property type="entry name" value="Peptidase_S1_PA_chymotrypsin"/>
</dbReference>
<dbReference type="Pfam" id="PF18322">
    <property type="entry name" value="CLIP_1"/>
    <property type="match status" value="1"/>
</dbReference>
<dbReference type="InterPro" id="IPR001254">
    <property type="entry name" value="Trypsin_dom"/>
</dbReference>
<dbReference type="SUPFAM" id="SSF50494">
    <property type="entry name" value="Trypsin-like serine proteases"/>
    <property type="match status" value="1"/>
</dbReference>
<evidence type="ECO:0000256" key="4">
    <source>
        <dbReference type="SAM" id="SignalP"/>
    </source>
</evidence>
<feature type="region of interest" description="Disordered" evidence="3">
    <location>
        <begin position="131"/>
        <end position="150"/>
    </location>
</feature>
<dbReference type="EMBL" id="CVRI01000044">
    <property type="protein sequence ID" value="CRK96765.1"/>
    <property type="molecule type" value="Genomic_DNA"/>
</dbReference>
<organism evidence="6 7">
    <name type="scientific">Clunio marinus</name>
    <dbReference type="NCBI Taxonomy" id="568069"/>
    <lineage>
        <taxon>Eukaryota</taxon>
        <taxon>Metazoa</taxon>
        <taxon>Ecdysozoa</taxon>
        <taxon>Arthropoda</taxon>
        <taxon>Hexapoda</taxon>
        <taxon>Insecta</taxon>
        <taxon>Pterygota</taxon>
        <taxon>Neoptera</taxon>
        <taxon>Endopterygota</taxon>
        <taxon>Diptera</taxon>
        <taxon>Nematocera</taxon>
        <taxon>Chironomoidea</taxon>
        <taxon>Chironomidae</taxon>
        <taxon>Clunio</taxon>
    </lineage>
</organism>
<dbReference type="OrthoDB" id="6261922at2759"/>
<keyword evidence="7" id="KW-1185">Reference proteome</keyword>
<dbReference type="PANTHER" id="PTHR24258">
    <property type="entry name" value="SERINE PROTEASE-RELATED"/>
    <property type="match status" value="1"/>
</dbReference>
<evidence type="ECO:0000256" key="1">
    <source>
        <dbReference type="ARBA" id="ARBA00023157"/>
    </source>
</evidence>
<accession>A0A1J1I914</accession>
<protein>
    <submittedName>
        <fullName evidence="6">CLUMA_CG009911, isoform A</fullName>
    </submittedName>
</protein>
<dbReference type="GO" id="GO:0006508">
    <property type="term" value="P:proteolysis"/>
    <property type="evidence" value="ECO:0007669"/>
    <property type="project" value="InterPro"/>
</dbReference>
<evidence type="ECO:0000256" key="2">
    <source>
        <dbReference type="ARBA" id="ARBA00024195"/>
    </source>
</evidence>
<dbReference type="SMART" id="SM00020">
    <property type="entry name" value="Tryp_SPc"/>
    <property type="match status" value="1"/>
</dbReference>
<dbReference type="Pfam" id="PF00089">
    <property type="entry name" value="Trypsin"/>
    <property type="match status" value="1"/>
</dbReference>
<keyword evidence="1" id="KW-1015">Disulfide bond</keyword>
<dbReference type="CDD" id="cd00190">
    <property type="entry name" value="Tryp_SPc"/>
    <property type="match status" value="1"/>
</dbReference>
<dbReference type="InterPro" id="IPR009003">
    <property type="entry name" value="Peptidase_S1_PA"/>
</dbReference>
<dbReference type="Gene3D" id="2.40.10.10">
    <property type="entry name" value="Trypsin-like serine proteases"/>
    <property type="match status" value="2"/>
</dbReference>
<evidence type="ECO:0000313" key="6">
    <source>
        <dbReference type="EMBL" id="CRK96765.1"/>
    </source>
</evidence>
<evidence type="ECO:0000256" key="3">
    <source>
        <dbReference type="SAM" id="MobiDB-lite"/>
    </source>
</evidence>
<feature type="signal peptide" evidence="4">
    <location>
        <begin position="1"/>
        <end position="18"/>
    </location>
</feature>
<feature type="domain" description="Peptidase S1" evidence="5">
    <location>
        <begin position="148"/>
        <end position="357"/>
    </location>
</feature>
<feature type="chain" id="PRO_5013380451" evidence="4">
    <location>
        <begin position="19"/>
        <end position="359"/>
    </location>
</feature>
<dbReference type="Proteomes" id="UP000183832">
    <property type="component" value="Unassembled WGS sequence"/>
</dbReference>
<dbReference type="FunFam" id="2.40.10.10:FF:000002">
    <property type="entry name" value="Transmembrane protease serine"/>
    <property type="match status" value="1"/>
</dbReference>
<dbReference type="STRING" id="568069.A0A1J1I914"/>
<dbReference type="PANTHER" id="PTHR24258:SF129">
    <property type="entry name" value="LP15124P-RELATED"/>
    <property type="match status" value="1"/>
</dbReference>
<keyword evidence="4" id="KW-0732">Signal</keyword>
<comment type="similarity">
    <text evidence="2">Belongs to the peptidase S1 family. CLIP subfamily.</text>
</comment>
<dbReference type="PROSITE" id="PS50240">
    <property type="entry name" value="TRYPSIN_DOM"/>
    <property type="match status" value="1"/>
</dbReference>
<reference evidence="6 7" key="1">
    <citation type="submission" date="2015-04" db="EMBL/GenBank/DDBJ databases">
        <authorList>
            <person name="Syromyatnikov M.Y."/>
            <person name="Popov V.N."/>
        </authorList>
    </citation>
    <scope>NUCLEOTIDE SEQUENCE [LARGE SCALE GENOMIC DNA]</scope>
</reference>